<evidence type="ECO:0000256" key="1">
    <source>
        <dbReference type="SAM" id="MobiDB-lite"/>
    </source>
</evidence>
<feature type="compositionally biased region" description="Acidic residues" evidence="1">
    <location>
        <begin position="84"/>
        <end position="94"/>
    </location>
</feature>
<protein>
    <submittedName>
        <fullName evidence="2">Uncharacterized protein</fullName>
    </submittedName>
</protein>
<gene>
    <name evidence="2" type="ORF">RD110_14855</name>
</gene>
<dbReference type="STRING" id="1842727.RD110_14855"/>
<evidence type="ECO:0000313" key="3">
    <source>
        <dbReference type="Proteomes" id="UP000186609"/>
    </source>
</evidence>
<organism evidence="2 3">
    <name type="scientific">Rhodoferax koreensis</name>
    <dbReference type="NCBI Taxonomy" id="1842727"/>
    <lineage>
        <taxon>Bacteria</taxon>
        <taxon>Pseudomonadati</taxon>
        <taxon>Pseudomonadota</taxon>
        <taxon>Betaproteobacteria</taxon>
        <taxon>Burkholderiales</taxon>
        <taxon>Comamonadaceae</taxon>
        <taxon>Rhodoferax</taxon>
    </lineage>
</organism>
<accession>A0A1P8JX26</accession>
<name>A0A1P8JX26_9BURK</name>
<feature type="region of interest" description="Disordered" evidence="1">
    <location>
        <begin position="62"/>
        <end position="110"/>
    </location>
</feature>
<dbReference type="KEGG" id="rhy:RD110_14855"/>
<dbReference type="Proteomes" id="UP000186609">
    <property type="component" value="Chromosome"/>
</dbReference>
<dbReference type="AlphaFoldDB" id="A0A1P8JX26"/>
<dbReference type="EMBL" id="CP019236">
    <property type="protein sequence ID" value="APW38312.1"/>
    <property type="molecule type" value="Genomic_DNA"/>
</dbReference>
<reference evidence="2 3" key="1">
    <citation type="submission" date="2017-01" db="EMBL/GenBank/DDBJ databases">
        <authorList>
            <person name="Mah S.A."/>
            <person name="Swanson W.J."/>
            <person name="Moy G.W."/>
            <person name="Vacquier V.D."/>
        </authorList>
    </citation>
    <scope>NUCLEOTIDE SEQUENCE [LARGE SCALE GENOMIC DNA]</scope>
    <source>
        <strain evidence="2 3">DCY110</strain>
    </source>
</reference>
<evidence type="ECO:0000313" key="2">
    <source>
        <dbReference type="EMBL" id="APW38312.1"/>
    </source>
</evidence>
<sequence length="110" mass="11825">MRHIAVYVEEPRPKRFAWVLNESADGGVHWEMLQRAGKPVASYQEAMAGGLAALQELVDDVNLGPRGEPEVGAPAQKRGKADEASADAPEDDEAPAPAKKKAFFGFGPVR</sequence>
<keyword evidence="3" id="KW-1185">Reference proteome</keyword>
<proteinExistence type="predicted"/>